<organism evidence="1 2">
    <name type="scientific">Arabidopsis arenosa</name>
    <name type="common">Sand rock-cress</name>
    <name type="synonym">Cardaminopsis arenosa</name>
    <dbReference type="NCBI Taxonomy" id="38785"/>
    <lineage>
        <taxon>Eukaryota</taxon>
        <taxon>Viridiplantae</taxon>
        <taxon>Streptophyta</taxon>
        <taxon>Embryophyta</taxon>
        <taxon>Tracheophyta</taxon>
        <taxon>Spermatophyta</taxon>
        <taxon>Magnoliopsida</taxon>
        <taxon>eudicotyledons</taxon>
        <taxon>Gunneridae</taxon>
        <taxon>Pentapetalae</taxon>
        <taxon>rosids</taxon>
        <taxon>malvids</taxon>
        <taxon>Brassicales</taxon>
        <taxon>Brassicaceae</taxon>
        <taxon>Camelineae</taxon>
        <taxon>Arabidopsis</taxon>
    </lineage>
</organism>
<sequence length="337" mass="38107">MGIRPGRPSLSVGASWVCPVPQSDMIFGCELYSARSPNGRMALPLDLSSRVTRNVSDNLSIVIAWPLLLPRWPTFRQGSGIRWTSQRRDFIPASDRSFILVPQIRRALSRWVASRKTLLRTNGSHDRCTIDFARSILRPQTPESFELLRPFAYRLGRQVTLIRLRLRFVMPQQLQQALKYLAPKTLPRKPCFTFDPMCPENAMRSPLLDLAKRERAFFPLTFCLIRGAKKAGFAPATAILGKPKELAKARDAVSLLAFGEEKAEKKTSFTKVFVLPAPLLAKALLDEDKGGIPERERKEAADGVRGRFEDLARRSETSRSCSFFFWQPPLIHRTGAI</sequence>
<evidence type="ECO:0000313" key="2">
    <source>
        <dbReference type="Proteomes" id="UP000682877"/>
    </source>
</evidence>
<evidence type="ECO:0000313" key="1">
    <source>
        <dbReference type="EMBL" id="CAE5979584.1"/>
    </source>
</evidence>
<dbReference type="EMBL" id="LR999453">
    <property type="protein sequence ID" value="CAE5979584.1"/>
    <property type="molecule type" value="Genomic_DNA"/>
</dbReference>
<dbReference type="Proteomes" id="UP000682877">
    <property type="component" value="Chromosome 3"/>
</dbReference>
<protein>
    <submittedName>
        <fullName evidence="1">Uncharacterized protein</fullName>
    </submittedName>
</protein>
<reference evidence="1" key="1">
    <citation type="submission" date="2021-01" db="EMBL/GenBank/DDBJ databases">
        <authorList>
            <person name="Bezrukov I."/>
        </authorList>
    </citation>
    <scope>NUCLEOTIDE SEQUENCE</scope>
</reference>
<accession>A0A8S2A144</accession>
<dbReference type="AlphaFoldDB" id="A0A8S2A144"/>
<gene>
    <name evidence="1" type="ORF">AARE701A_LOCUS8481</name>
</gene>
<proteinExistence type="predicted"/>
<name>A0A8S2A144_ARAAE</name>
<keyword evidence="2" id="KW-1185">Reference proteome</keyword>